<dbReference type="HOGENOM" id="CLU_1626017_0_0_10"/>
<dbReference type="Proteomes" id="UP000006241">
    <property type="component" value="Unassembled WGS sequence"/>
</dbReference>
<accession>C2FVN1</accession>
<protein>
    <submittedName>
        <fullName evidence="1">Uncharacterized protein</fullName>
    </submittedName>
</protein>
<evidence type="ECO:0000313" key="1">
    <source>
        <dbReference type="EMBL" id="EEI93089.1"/>
    </source>
</evidence>
<sequence>MKHILFFTIKSIITTLMILIYINNTSAQNITRHEGFDSFYNSLNTNFKYPNQLAKRCIPIFTMMFVQFKSNGDIDYIKFSDSAFSQFVNEIFRIKDKLDFKSVYKDIVKIDASNNSVLIPIHIGIQYINGCKSVILPNDRLNLLHFSGEELEGNINIYPEVYIKNYVGRVHYD</sequence>
<organism evidence="1 2">
    <name type="scientific">Sphingobacterium spiritivorum ATCC 33300</name>
    <dbReference type="NCBI Taxonomy" id="525372"/>
    <lineage>
        <taxon>Bacteria</taxon>
        <taxon>Pseudomonadati</taxon>
        <taxon>Bacteroidota</taxon>
        <taxon>Sphingobacteriia</taxon>
        <taxon>Sphingobacteriales</taxon>
        <taxon>Sphingobacteriaceae</taxon>
        <taxon>Sphingobacterium</taxon>
    </lineage>
</organism>
<proteinExistence type="predicted"/>
<dbReference type="AlphaFoldDB" id="C2FVN1"/>
<reference evidence="1 2" key="1">
    <citation type="submission" date="2009-01" db="EMBL/GenBank/DDBJ databases">
        <authorList>
            <person name="Qin X."/>
            <person name="Bachman B."/>
            <person name="Battles P."/>
            <person name="Bell A."/>
            <person name="Bess C."/>
            <person name="Bickham C."/>
            <person name="Chaboub L."/>
            <person name="Chen D."/>
            <person name="Coyle M."/>
            <person name="Deiros D.R."/>
            <person name="Dinh H."/>
            <person name="Forbes L."/>
            <person name="Fowler G."/>
            <person name="Francisco L."/>
            <person name="Fu Q."/>
            <person name="Gubbala S."/>
            <person name="Hale W."/>
            <person name="Han Y."/>
            <person name="Hemphill L."/>
            <person name="Highlander S.K."/>
            <person name="Hirani K."/>
            <person name="Hogues M."/>
            <person name="Jackson L."/>
            <person name="Jakkamsetti A."/>
            <person name="Javaid M."/>
            <person name="Jiang H."/>
            <person name="Korchina V."/>
            <person name="Kovar C."/>
            <person name="Lara F."/>
            <person name="Lee S."/>
            <person name="Mata R."/>
            <person name="Mathew T."/>
            <person name="Moen C."/>
            <person name="Morales K."/>
            <person name="Munidasa M."/>
            <person name="Nazareth L."/>
            <person name="Ngo R."/>
            <person name="Nguyen L."/>
            <person name="Okwuonu G."/>
            <person name="Ongeri F."/>
            <person name="Patil S."/>
            <person name="Petrosino J."/>
            <person name="Pham C."/>
            <person name="Pham P."/>
            <person name="Pu L.-L."/>
            <person name="Puazo M."/>
            <person name="Raj R."/>
            <person name="Reid J."/>
            <person name="Rouhana J."/>
            <person name="Saada N."/>
            <person name="Shang Y."/>
            <person name="Simmons D."/>
            <person name="Thornton R."/>
            <person name="Warren J."/>
            <person name="Weissenberger G."/>
            <person name="Zhang J."/>
            <person name="Zhang L."/>
            <person name="Zhou C."/>
            <person name="Zhu D."/>
            <person name="Muzny D."/>
            <person name="Worley K."/>
            <person name="Gibbs R."/>
        </authorList>
    </citation>
    <scope>NUCLEOTIDE SEQUENCE [LARGE SCALE GENOMIC DNA]</scope>
    <source>
        <strain evidence="1 2">ATCC 33300</strain>
    </source>
</reference>
<comment type="caution">
    <text evidence="1">The sequence shown here is derived from an EMBL/GenBank/DDBJ whole genome shotgun (WGS) entry which is preliminary data.</text>
</comment>
<dbReference type="EMBL" id="ACHB01000033">
    <property type="protein sequence ID" value="EEI93089.1"/>
    <property type="molecule type" value="Genomic_DNA"/>
</dbReference>
<gene>
    <name evidence="1" type="ORF">HMPREF0765_1387</name>
</gene>
<name>C2FVN1_SPHSI</name>
<evidence type="ECO:0000313" key="2">
    <source>
        <dbReference type="Proteomes" id="UP000006241"/>
    </source>
</evidence>